<evidence type="ECO:0000313" key="1">
    <source>
        <dbReference type="EMBL" id="JAP79900.1"/>
    </source>
</evidence>
<protein>
    <submittedName>
        <fullName evidence="1">Tick transposon</fullName>
    </submittedName>
</protein>
<organism evidence="1">
    <name type="scientific">Rhipicephalus appendiculatus</name>
    <name type="common">Brown ear tick</name>
    <dbReference type="NCBI Taxonomy" id="34631"/>
    <lineage>
        <taxon>Eukaryota</taxon>
        <taxon>Metazoa</taxon>
        <taxon>Ecdysozoa</taxon>
        <taxon>Arthropoda</taxon>
        <taxon>Chelicerata</taxon>
        <taxon>Arachnida</taxon>
        <taxon>Acari</taxon>
        <taxon>Parasitiformes</taxon>
        <taxon>Ixodida</taxon>
        <taxon>Ixodoidea</taxon>
        <taxon>Ixodidae</taxon>
        <taxon>Rhipicephalinae</taxon>
        <taxon>Rhipicephalus</taxon>
        <taxon>Rhipicephalus</taxon>
    </lineage>
</organism>
<proteinExistence type="predicted"/>
<name>A0A131YN93_RHIAP</name>
<accession>A0A131YN93</accession>
<dbReference type="EMBL" id="GEDV01008657">
    <property type="protein sequence ID" value="JAP79900.1"/>
    <property type="molecule type" value="Transcribed_RNA"/>
</dbReference>
<sequence>MGQIYAFTTLFTLHLVKPIVGEWKSCRHKERFIEVILCRLRIGHTHLTHNFLLKKEDMPQCEKCIQPLTVMYILITCPHTETERRKHFGVFYKRRIPMHPRLILGEDPLVPLCNVINFLKESGFLDKL</sequence>
<dbReference type="AlphaFoldDB" id="A0A131YN93"/>
<reference evidence="1" key="1">
    <citation type="journal article" date="2016" name="Ticks Tick Borne Dis.">
        <title>De novo assembly and annotation of the salivary gland transcriptome of Rhipicephalus appendiculatus male and female ticks during blood feeding.</title>
        <authorList>
            <person name="de Castro M.H."/>
            <person name="de Klerk D."/>
            <person name="Pienaar R."/>
            <person name="Latif A.A."/>
            <person name="Rees D.J."/>
            <person name="Mans B.J."/>
        </authorList>
    </citation>
    <scope>NUCLEOTIDE SEQUENCE</scope>
    <source>
        <tissue evidence="1">Salivary glands</tissue>
    </source>
</reference>